<proteinExistence type="predicted"/>
<reference evidence="1" key="1">
    <citation type="submission" date="2022-01" db="EMBL/GenBank/DDBJ databases">
        <title>Novel bile acid biosynthetic pathways are enriched in the microbiome of centenarians.</title>
        <authorList>
            <person name="Sato Y."/>
            <person name="Atarashi K."/>
            <person name="Plichta R.D."/>
            <person name="Arai Y."/>
            <person name="Sasajima S."/>
            <person name="Kearney M.S."/>
            <person name="Suda W."/>
            <person name="Takeshita K."/>
            <person name="Sasaki T."/>
            <person name="Okamoto S."/>
            <person name="Skelly N.A."/>
            <person name="Okamura Y."/>
            <person name="Vlamakis H."/>
            <person name="Li Y."/>
            <person name="Tanoue T."/>
            <person name="Takei H."/>
            <person name="Nittono H."/>
            <person name="Narushima S."/>
            <person name="Irie J."/>
            <person name="Itoh H."/>
            <person name="Moriya K."/>
            <person name="Sugiura Y."/>
            <person name="Suematsu M."/>
            <person name="Moritoki N."/>
            <person name="Shibata S."/>
            <person name="Littman R.D."/>
            <person name="Fischbach A.M."/>
            <person name="Uwamino Y."/>
            <person name="Inoue T."/>
            <person name="Honda A."/>
            <person name="Hattori M."/>
            <person name="Murai T."/>
            <person name="Xavier J.R."/>
            <person name="Hirose N."/>
            <person name="Honda K."/>
        </authorList>
    </citation>
    <scope>NUCLEOTIDE SEQUENCE</scope>
    <source>
        <strain evidence="1">CE91-St3</strain>
    </source>
</reference>
<accession>A0AA37K8N2</accession>
<organism evidence="1 2">
    <name type="scientific">Parabacteroides merdae</name>
    <dbReference type="NCBI Taxonomy" id="46503"/>
    <lineage>
        <taxon>Bacteria</taxon>
        <taxon>Pseudomonadati</taxon>
        <taxon>Bacteroidota</taxon>
        <taxon>Bacteroidia</taxon>
        <taxon>Bacteroidales</taxon>
        <taxon>Tannerellaceae</taxon>
        <taxon>Parabacteroides</taxon>
    </lineage>
</organism>
<dbReference type="AlphaFoldDB" id="A0AA37K8N2"/>
<dbReference type="GO" id="GO:0000428">
    <property type="term" value="C:DNA-directed RNA polymerase complex"/>
    <property type="evidence" value="ECO:0007669"/>
    <property type="project" value="UniProtKB-KW"/>
</dbReference>
<sequence>MYNSKKYKAMADKSTEKERLFNEWFTKSYDRLRGTLRRYGMLDEDNFHDTYLFVRKQVLVPGKDITDYDAYFVGCYKKAALVKIKRENRYAHPEDDFFLRCGEEAEFLSTDDLNGCERLVRDILRFIRQKFSYDEYRMFMLRFYEASFSFKALAECMGISAMAISQKVCAIVEAVRSHRSFAWRSQMLVIEGAIS</sequence>
<keyword evidence="1" id="KW-0240">DNA-directed RNA polymerase</keyword>
<comment type="caution">
    <text evidence="1">The sequence shown here is derived from an EMBL/GenBank/DDBJ whole genome shotgun (WGS) entry which is preliminary data.</text>
</comment>
<dbReference type="EMBL" id="BQNZ01000001">
    <property type="protein sequence ID" value="GKH70630.1"/>
    <property type="molecule type" value="Genomic_DNA"/>
</dbReference>
<dbReference type="Proteomes" id="UP001055114">
    <property type="component" value="Unassembled WGS sequence"/>
</dbReference>
<evidence type="ECO:0000313" key="2">
    <source>
        <dbReference type="Proteomes" id="UP001055114"/>
    </source>
</evidence>
<keyword evidence="1" id="KW-0804">Transcription</keyword>
<evidence type="ECO:0000313" key="1">
    <source>
        <dbReference type="EMBL" id="GKH70630.1"/>
    </source>
</evidence>
<protein>
    <submittedName>
        <fullName evidence="1">DNA-directed RNA polymerase sigma-70 factor</fullName>
    </submittedName>
</protein>
<gene>
    <name evidence="1" type="ORF">CE91St3_04930</name>
</gene>
<name>A0AA37K8N2_9BACT</name>